<dbReference type="AlphaFoldDB" id="A0AAD4BB19"/>
<feature type="compositionally biased region" description="Polar residues" evidence="1">
    <location>
        <begin position="137"/>
        <end position="149"/>
    </location>
</feature>
<dbReference type="EMBL" id="WHUW01000322">
    <property type="protein sequence ID" value="KAF8415487.1"/>
    <property type="molecule type" value="Genomic_DNA"/>
</dbReference>
<sequence length="170" mass="18645">MTTHKSQGLTLPQAIVDLEGCKGTESPYVLLSRVKSLDGLLILRPFSFKRITCRPSEDARKETRRLQILHLMTIMMYGTPIERLKAEHELSGLTGGVIRSITVASSKLKGGLPSASNSTLVDSLNDVQNAIDHHCNTQEGGTSTGTSHKSPLKRRVTRKDVGISKRPRTN</sequence>
<evidence type="ECO:0000313" key="3">
    <source>
        <dbReference type="Proteomes" id="UP001194468"/>
    </source>
</evidence>
<protein>
    <submittedName>
        <fullName evidence="2">Uncharacterized protein</fullName>
    </submittedName>
</protein>
<reference evidence="2" key="1">
    <citation type="submission" date="2019-10" db="EMBL/GenBank/DDBJ databases">
        <authorList>
            <consortium name="DOE Joint Genome Institute"/>
            <person name="Kuo A."/>
            <person name="Miyauchi S."/>
            <person name="Kiss E."/>
            <person name="Drula E."/>
            <person name="Kohler A."/>
            <person name="Sanchez-Garcia M."/>
            <person name="Andreopoulos B."/>
            <person name="Barry K.W."/>
            <person name="Bonito G."/>
            <person name="Buee M."/>
            <person name="Carver A."/>
            <person name="Chen C."/>
            <person name="Cichocki N."/>
            <person name="Clum A."/>
            <person name="Culley D."/>
            <person name="Crous P.W."/>
            <person name="Fauchery L."/>
            <person name="Girlanda M."/>
            <person name="Hayes R."/>
            <person name="Keri Z."/>
            <person name="LaButti K."/>
            <person name="Lipzen A."/>
            <person name="Lombard V."/>
            <person name="Magnuson J."/>
            <person name="Maillard F."/>
            <person name="Morin E."/>
            <person name="Murat C."/>
            <person name="Nolan M."/>
            <person name="Ohm R."/>
            <person name="Pangilinan J."/>
            <person name="Pereira M."/>
            <person name="Perotto S."/>
            <person name="Peter M."/>
            <person name="Riley R."/>
            <person name="Sitrit Y."/>
            <person name="Stielow B."/>
            <person name="Szollosi G."/>
            <person name="Zifcakova L."/>
            <person name="Stursova M."/>
            <person name="Spatafora J.W."/>
            <person name="Tedersoo L."/>
            <person name="Vaario L.-M."/>
            <person name="Yamada A."/>
            <person name="Yan M."/>
            <person name="Wang P."/>
            <person name="Xu J."/>
            <person name="Bruns T."/>
            <person name="Baldrian P."/>
            <person name="Vilgalys R."/>
            <person name="Henrissat B."/>
            <person name="Grigoriev I.V."/>
            <person name="Hibbett D."/>
            <person name="Nagy L.G."/>
            <person name="Martin F.M."/>
        </authorList>
    </citation>
    <scope>NUCLEOTIDE SEQUENCE</scope>
    <source>
        <strain evidence="2">BED1</strain>
    </source>
</reference>
<gene>
    <name evidence="2" type="ORF">L210DRAFT_3431350</name>
</gene>
<dbReference type="Proteomes" id="UP001194468">
    <property type="component" value="Unassembled WGS sequence"/>
</dbReference>
<comment type="caution">
    <text evidence="2">The sequence shown here is derived from an EMBL/GenBank/DDBJ whole genome shotgun (WGS) entry which is preliminary data.</text>
</comment>
<name>A0AAD4BB19_BOLED</name>
<proteinExistence type="predicted"/>
<accession>A0AAD4BB19</accession>
<keyword evidence="3" id="KW-1185">Reference proteome</keyword>
<evidence type="ECO:0000256" key="1">
    <source>
        <dbReference type="SAM" id="MobiDB-lite"/>
    </source>
</evidence>
<reference evidence="2" key="2">
    <citation type="journal article" date="2020" name="Nat. Commun.">
        <title>Large-scale genome sequencing of mycorrhizal fungi provides insights into the early evolution of symbiotic traits.</title>
        <authorList>
            <person name="Miyauchi S."/>
            <person name="Kiss E."/>
            <person name="Kuo A."/>
            <person name="Drula E."/>
            <person name="Kohler A."/>
            <person name="Sanchez-Garcia M."/>
            <person name="Morin E."/>
            <person name="Andreopoulos B."/>
            <person name="Barry K.W."/>
            <person name="Bonito G."/>
            <person name="Buee M."/>
            <person name="Carver A."/>
            <person name="Chen C."/>
            <person name="Cichocki N."/>
            <person name="Clum A."/>
            <person name="Culley D."/>
            <person name="Crous P.W."/>
            <person name="Fauchery L."/>
            <person name="Girlanda M."/>
            <person name="Hayes R.D."/>
            <person name="Keri Z."/>
            <person name="LaButti K."/>
            <person name="Lipzen A."/>
            <person name="Lombard V."/>
            <person name="Magnuson J."/>
            <person name="Maillard F."/>
            <person name="Murat C."/>
            <person name="Nolan M."/>
            <person name="Ohm R.A."/>
            <person name="Pangilinan J."/>
            <person name="Pereira M.F."/>
            <person name="Perotto S."/>
            <person name="Peter M."/>
            <person name="Pfister S."/>
            <person name="Riley R."/>
            <person name="Sitrit Y."/>
            <person name="Stielow J.B."/>
            <person name="Szollosi G."/>
            <person name="Zifcakova L."/>
            <person name="Stursova M."/>
            <person name="Spatafora J.W."/>
            <person name="Tedersoo L."/>
            <person name="Vaario L.M."/>
            <person name="Yamada A."/>
            <person name="Yan M."/>
            <person name="Wang P."/>
            <person name="Xu J."/>
            <person name="Bruns T."/>
            <person name="Baldrian P."/>
            <person name="Vilgalys R."/>
            <person name="Dunand C."/>
            <person name="Henrissat B."/>
            <person name="Grigoriev I.V."/>
            <person name="Hibbett D."/>
            <person name="Nagy L.G."/>
            <person name="Martin F.M."/>
        </authorList>
    </citation>
    <scope>NUCLEOTIDE SEQUENCE</scope>
    <source>
        <strain evidence="2">BED1</strain>
    </source>
</reference>
<evidence type="ECO:0000313" key="2">
    <source>
        <dbReference type="EMBL" id="KAF8415487.1"/>
    </source>
</evidence>
<organism evidence="2 3">
    <name type="scientific">Boletus edulis BED1</name>
    <dbReference type="NCBI Taxonomy" id="1328754"/>
    <lineage>
        <taxon>Eukaryota</taxon>
        <taxon>Fungi</taxon>
        <taxon>Dikarya</taxon>
        <taxon>Basidiomycota</taxon>
        <taxon>Agaricomycotina</taxon>
        <taxon>Agaricomycetes</taxon>
        <taxon>Agaricomycetidae</taxon>
        <taxon>Boletales</taxon>
        <taxon>Boletineae</taxon>
        <taxon>Boletaceae</taxon>
        <taxon>Boletoideae</taxon>
        <taxon>Boletus</taxon>
    </lineage>
</organism>
<feature type="region of interest" description="Disordered" evidence="1">
    <location>
        <begin position="134"/>
        <end position="170"/>
    </location>
</feature>